<evidence type="ECO:0000313" key="3">
    <source>
        <dbReference type="Proteomes" id="UP001157125"/>
    </source>
</evidence>
<keyword evidence="1" id="KW-1133">Transmembrane helix</keyword>
<name>A0ABQ6ICX4_9MICO</name>
<comment type="caution">
    <text evidence="2">The sequence shown here is derived from an EMBL/GenBank/DDBJ whole genome shotgun (WGS) entry which is preliminary data.</text>
</comment>
<sequence length="93" mass="10063">MPQQIASVLDRLKAQVERMSVAQRVFAALLAAMLVVGVIALVQWMSKPAMAPLFTNLGPDDAAAIVEQAQLRRSSLRAHRGRRHHHGSAGSVV</sequence>
<accession>A0ABQ6ICX4</accession>
<evidence type="ECO:0000313" key="2">
    <source>
        <dbReference type="EMBL" id="GMA35664.1"/>
    </source>
</evidence>
<keyword evidence="3" id="KW-1185">Reference proteome</keyword>
<organism evidence="2 3">
    <name type="scientific">Demequina litorisediminis</name>
    <dbReference type="NCBI Taxonomy" id="1849022"/>
    <lineage>
        <taxon>Bacteria</taxon>
        <taxon>Bacillati</taxon>
        <taxon>Actinomycetota</taxon>
        <taxon>Actinomycetes</taxon>
        <taxon>Micrococcales</taxon>
        <taxon>Demequinaceae</taxon>
        <taxon>Demequina</taxon>
    </lineage>
</organism>
<keyword evidence="1" id="KW-0472">Membrane</keyword>
<dbReference type="RefSeq" id="WP_284328125.1">
    <property type="nucleotide sequence ID" value="NZ_BSUN01000001.1"/>
</dbReference>
<evidence type="ECO:0000256" key="1">
    <source>
        <dbReference type="SAM" id="Phobius"/>
    </source>
</evidence>
<protein>
    <submittedName>
        <fullName evidence="2">Uncharacterized protein</fullName>
    </submittedName>
</protein>
<proteinExistence type="predicted"/>
<dbReference type="Proteomes" id="UP001157125">
    <property type="component" value="Unassembled WGS sequence"/>
</dbReference>
<feature type="transmembrane region" description="Helical" evidence="1">
    <location>
        <begin position="21"/>
        <end position="45"/>
    </location>
</feature>
<gene>
    <name evidence="2" type="ORF">GCM10025876_18680</name>
</gene>
<reference evidence="3" key="1">
    <citation type="journal article" date="2019" name="Int. J. Syst. Evol. Microbiol.">
        <title>The Global Catalogue of Microorganisms (GCM) 10K type strain sequencing project: providing services to taxonomists for standard genome sequencing and annotation.</title>
        <authorList>
            <consortium name="The Broad Institute Genomics Platform"/>
            <consortium name="The Broad Institute Genome Sequencing Center for Infectious Disease"/>
            <person name="Wu L."/>
            <person name="Ma J."/>
        </authorList>
    </citation>
    <scope>NUCLEOTIDE SEQUENCE [LARGE SCALE GENOMIC DNA]</scope>
    <source>
        <strain evidence="3">NBRC 112299</strain>
    </source>
</reference>
<dbReference type="EMBL" id="BSUN01000001">
    <property type="protein sequence ID" value="GMA35664.1"/>
    <property type="molecule type" value="Genomic_DNA"/>
</dbReference>
<keyword evidence="1" id="KW-0812">Transmembrane</keyword>